<dbReference type="AlphaFoldDB" id="A0A7X3CPE0"/>
<name>A0A7X3CPE0_9BACL</name>
<feature type="transmembrane region" description="Helical" evidence="1">
    <location>
        <begin position="340"/>
        <end position="359"/>
    </location>
</feature>
<gene>
    <name evidence="2" type="ORF">GNP95_13120</name>
</gene>
<comment type="caution">
    <text evidence="2">The sequence shown here is derived from an EMBL/GenBank/DDBJ whole genome shotgun (WGS) entry which is preliminary data.</text>
</comment>
<feature type="transmembrane region" description="Helical" evidence="1">
    <location>
        <begin position="311"/>
        <end position="328"/>
    </location>
</feature>
<dbReference type="Proteomes" id="UP000447876">
    <property type="component" value="Unassembled WGS sequence"/>
</dbReference>
<keyword evidence="1" id="KW-0812">Transmembrane</keyword>
<evidence type="ECO:0000313" key="3">
    <source>
        <dbReference type="Proteomes" id="UP000447876"/>
    </source>
</evidence>
<feature type="transmembrane region" description="Helical" evidence="1">
    <location>
        <begin position="112"/>
        <end position="129"/>
    </location>
</feature>
<dbReference type="Pfam" id="PF03845">
    <property type="entry name" value="Spore_permease"/>
    <property type="match status" value="1"/>
</dbReference>
<accession>A0A7X3CPE0</accession>
<evidence type="ECO:0000313" key="2">
    <source>
        <dbReference type="EMBL" id="MUG45930.1"/>
    </source>
</evidence>
<protein>
    <submittedName>
        <fullName evidence="2">GerAB/ArcD/ProY family transporter</fullName>
    </submittedName>
</protein>
<keyword evidence="1" id="KW-0472">Membrane</keyword>
<dbReference type="OrthoDB" id="2930450at2"/>
<feature type="transmembrane region" description="Helical" evidence="1">
    <location>
        <begin position="34"/>
        <end position="57"/>
    </location>
</feature>
<dbReference type="GO" id="GO:0016020">
    <property type="term" value="C:membrane"/>
    <property type="evidence" value="ECO:0007669"/>
    <property type="project" value="InterPro"/>
</dbReference>
<dbReference type="EMBL" id="WNZW01000004">
    <property type="protein sequence ID" value="MUG45930.1"/>
    <property type="molecule type" value="Genomic_DNA"/>
</dbReference>
<feature type="transmembrane region" description="Helical" evidence="1">
    <location>
        <begin position="213"/>
        <end position="234"/>
    </location>
</feature>
<feature type="transmembrane region" description="Helical" evidence="1">
    <location>
        <begin position="266"/>
        <end position="291"/>
    </location>
</feature>
<feature type="transmembrane region" description="Helical" evidence="1">
    <location>
        <begin position="182"/>
        <end position="201"/>
    </location>
</feature>
<feature type="transmembrane region" description="Helical" evidence="1">
    <location>
        <begin position="77"/>
        <end position="100"/>
    </location>
</feature>
<keyword evidence="1" id="KW-1133">Transmembrane helix</keyword>
<dbReference type="GO" id="GO:0009847">
    <property type="term" value="P:spore germination"/>
    <property type="evidence" value="ECO:0007669"/>
    <property type="project" value="InterPro"/>
</dbReference>
<dbReference type="RefSeq" id="WP_155611344.1">
    <property type="nucleotide sequence ID" value="NZ_WNZW01000004.1"/>
</dbReference>
<proteinExistence type="predicted"/>
<dbReference type="InterPro" id="IPR004761">
    <property type="entry name" value="Spore_GerAB"/>
</dbReference>
<feature type="transmembrane region" description="Helical" evidence="1">
    <location>
        <begin position="136"/>
        <end position="156"/>
    </location>
</feature>
<feature type="transmembrane region" description="Helical" evidence="1">
    <location>
        <begin position="7"/>
        <end position="28"/>
    </location>
</feature>
<reference evidence="2 3" key="1">
    <citation type="submission" date="2019-11" db="EMBL/GenBank/DDBJ databases">
        <title>Draft genome sequences of five Paenibacillus species of dairy origin.</title>
        <authorList>
            <person name="Olajide A.M."/>
            <person name="Chen S."/>
            <person name="Lapointe G."/>
        </authorList>
    </citation>
    <scope>NUCLEOTIDE SEQUENCE [LARGE SCALE GENOMIC DNA]</scope>
    <source>
        <strain evidence="2 3">12CR55</strain>
    </source>
</reference>
<sequence length="366" mass="41817">MIKERYFYYLYLINALINIINFVPRVLIDNRFEGALLSILISVLLGSTLLITFTKIISHFPGEGLPEIVDSTLPRFIGIPLLCIFASLWYGSGAITLVSFVDITLRFISPDVSPFFALIAFLLLVTISSRLKTESILYALETTLIINCPLAVYMLLKALINPHFSWDAVMQVITHLWTMPKYNSIAGASFIFTGYVNLAIFNRSFKSLKPRHLWMIPVSGLMILLVTLLVPIGYHGTIGVEDQVYTWFSTADAIRSEFFIVERVLFIFYFTYLALSLVSAVIHWHIALEIFKTFFMKKKTKGLKAASNKDWWILGVMTAVTVWMGFYLDQVKLTMLGQWFLNVRLSGEFLLIATIIAAYRRRKKRA</sequence>
<evidence type="ECO:0000256" key="1">
    <source>
        <dbReference type="SAM" id="Phobius"/>
    </source>
</evidence>
<organism evidence="2 3">
    <name type="scientific">Paenibacillus woosongensis</name>
    <dbReference type="NCBI Taxonomy" id="307580"/>
    <lineage>
        <taxon>Bacteria</taxon>
        <taxon>Bacillati</taxon>
        <taxon>Bacillota</taxon>
        <taxon>Bacilli</taxon>
        <taxon>Bacillales</taxon>
        <taxon>Paenibacillaceae</taxon>
        <taxon>Paenibacillus</taxon>
    </lineage>
</organism>